<organism evidence="1 2">
    <name type="scientific">Coniochaeta ligniaria NRRL 30616</name>
    <dbReference type="NCBI Taxonomy" id="1408157"/>
    <lineage>
        <taxon>Eukaryota</taxon>
        <taxon>Fungi</taxon>
        <taxon>Dikarya</taxon>
        <taxon>Ascomycota</taxon>
        <taxon>Pezizomycotina</taxon>
        <taxon>Sordariomycetes</taxon>
        <taxon>Sordariomycetidae</taxon>
        <taxon>Coniochaetales</taxon>
        <taxon>Coniochaetaceae</taxon>
        <taxon>Coniochaeta</taxon>
    </lineage>
</organism>
<evidence type="ECO:0000313" key="1">
    <source>
        <dbReference type="EMBL" id="OIW25782.1"/>
    </source>
</evidence>
<protein>
    <recommendedName>
        <fullName evidence="3">F-box domain-containing protein</fullName>
    </recommendedName>
</protein>
<dbReference type="InterPro" id="IPR038883">
    <property type="entry name" value="AN11006-like"/>
</dbReference>
<evidence type="ECO:0000313" key="2">
    <source>
        <dbReference type="Proteomes" id="UP000182658"/>
    </source>
</evidence>
<name>A0A1J7IE88_9PEZI</name>
<dbReference type="OrthoDB" id="2099276at2759"/>
<dbReference type="AlphaFoldDB" id="A0A1J7IE88"/>
<sequence>MASSSGLLGLPPAVRRRIYCEAGLVVDSQIALHHEERAERRQNGDSVPDLGLSTALMLVCRAIHTEASCLLYSNNTFFIRYKRPSKYVAARDLGPLRRLSPAALSLLTSLDIHLHVAARKGRAHVRDFVLRSDMPRPLECPDSGDEPLSSAFTRDQDVLLEWQAAVRHCSPHIRPDTLYLSLTCDVADIEMAHRITNPLNQFPVLASCHLRLGNDPNTGLLCIAREAAMRAEGRKTRYLEPSSAKGLPFRFLDLPPEIRLHILEYTDLVTPMSQVSWRPNEGYEAEILAGCGGRLSSCAPPYERCHPSAHQGCKHSRCLQQPKCPHQEWSCWLCGHYACQFRRCWRRESRDRDCFCGRYHAAYSPQCNCWLPPAPLFLVSRAFCADARATFFSQNHFTVNCESHSSPDPVDLAKPQPRPERHSGSIFLMDAVPASSLQHIRSLRLRFLDIDSYPVSGDAADQDWFRTIDHVNDRINPRSVIIEVSIGNFLERPDTDFYNALAEEGGIDLLKGCLGTFRPLKISSDLQEIIVQGTIGEAAVGYYVRPRHRGSPIDEAWLAGYDIFKKREWMGSGQQSPAAQNNSNMIEGIWDYIYTDY</sequence>
<evidence type="ECO:0008006" key="3">
    <source>
        <dbReference type="Google" id="ProtNLM"/>
    </source>
</evidence>
<gene>
    <name evidence="1" type="ORF">CONLIGDRAFT_708553</name>
</gene>
<dbReference type="Proteomes" id="UP000182658">
    <property type="component" value="Unassembled WGS sequence"/>
</dbReference>
<reference evidence="1 2" key="1">
    <citation type="submission" date="2016-10" db="EMBL/GenBank/DDBJ databases">
        <title>Draft genome sequence of Coniochaeta ligniaria NRRL30616, a lignocellulolytic fungus for bioabatement of inhibitors in plant biomass hydrolysates.</title>
        <authorList>
            <consortium name="DOE Joint Genome Institute"/>
            <person name="Jimenez D.J."/>
            <person name="Hector R.E."/>
            <person name="Riley R."/>
            <person name="Sun H."/>
            <person name="Grigoriev I.V."/>
            <person name="Van Elsas J.D."/>
            <person name="Nichols N.N."/>
        </authorList>
    </citation>
    <scope>NUCLEOTIDE SEQUENCE [LARGE SCALE GENOMIC DNA]</scope>
    <source>
        <strain evidence="1 2">NRRL 30616</strain>
    </source>
</reference>
<keyword evidence="2" id="KW-1185">Reference proteome</keyword>
<accession>A0A1J7IE88</accession>
<proteinExistence type="predicted"/>
<dbReference type="PANTHER" id="PTHR42085:SF2">
    <property type="entry name" value="F-BOX DOMAIN-CONTAINING PROTEIN"/>
    <property type="match status" value="1"/>
</dbReference>
<dbReference type="PANTHER" id="PTHR42085">
    <property type="entry name" value="F-BOX DOMAIN-CONTAINING PROTEIN"/>
    <property type="match status" value="1"/>
</dbReference>
<dbReference type="EMBL" id="KV875101">
    <property type="protein sequence ID" value="OIW25782.1"/>
    <property type="molecule type" value="Genomic_DNA"/>
</dbReference>
<dbReference type="InParanoid" id="A0A1J7IE88"/>